<dbReference type="GO" id="GO:0005886">
    <property type="term" value="C:plasma membrane"/>
    <property type="evidence" value="ECO:0007669"/>
    <property type="project" value="UniProtKB-SubCell"/>
</dbReference>
<protein>
    <submittedName>
        <fullName evidence="8">Type II secretion system F family protein</fullName>
    </submittedName>
</protein>
<evidence type="ECO:0000256" key="1">
    <source>
        <dbReference type="ARBA" id="ARBA00004651"/>
    </source>
</evidence>
<dbReference type="AlphaFoldDB" id="A0A936NCA8"/>
<keyword evidence="2" id="KW-1003">Cell membrane</keyword>
<comment type="caution">
    <text evidence="8">The sequence shown here is derived from an EMBL/GenBank/DDBJ whole genome shotgun (WGS) entry which is preliminary data.</text>
</comment>
<comment type="subcellular location">
    <subcellularLocation>
        <location evidence="1">Cell membrane</location>
        <topology evidence="1">Multi-pass membrane protein</topology>
    </subcellularLocation>
</comment>
<evidence type="ECO:0000259" key="7">
    <source>
        <dbReference type="Pfam" id="PF00482"/>
    </source>
</evidence>
<dbReference type="Proteomes" id="UP000727993">
    <property type="component" value="Unassembled WGS sequence"/>
</dbReference>
<keyword evidence="4 6" id="KW-1133">Transmembrane helix</keyword>
<sequence length="217" mass="23373">MGLVARGRRAPPDHRRSPALIARQRSLRRWVIAAVVALAVHPMLAIGVGVWWTRRHLAERRRRANEQAARFADVPEVADLFVVALSAGLTVRSALLGVADVAPGALASDLRSARRSLGRGESVSEVLGAWRSSDHPLAPLGAALGAAERTGSSSLPVLARCADQQRELARRRSEEQIRRLPVRLLGPLVLCILPALMIATFGPLALVSLRQLSTTVP</sequence>
<name>A0A936NCA8_9ACTN</name>
<organism evidence="8 9">
    <name type="scientific">Candidatus Neomicrothrix subdominans</name>
    <dbReference type="NCBI Taxonomy" id="2954438"/>
    <lineage>
        <taxon>Bacteria</taxon>
        <taxon>Bacillati</taxon>
        <taxon>Actinomycetota</taxon>
        <taxon>Acidimicrobiia</taxon>
        <taxon>Acidimicrobiales</taxon>
        <taxon>Microthrixaceae</taxon>
        <taxon>Candidatus Neomicrothrix</taxon>
    </lineage>
</organism>
<evidence type="ECO:0000256" key="4">
    <source>
        <dbReference type="ARBA" id="ARBA00022989"/>
    </source>
</evidence>
<evidence type="ECO:0000256" key="6">
    <source>
        <dbReference type="SAM" id="Phobius"/>
    </source>
</evidence>
<proteinExistence type="predicted"/>
<keyword evidence="3 6" id="KW-0812">Transmembrane</keyword>
<gene>
    <name evidence="8" type="ORF">IPN02_08215</name>
</gene>
<evidence type="ECO:0000256" key="2">
    <source>
        <dbReference type="ARBA" id="ARBA00022475"/>
    </source>
</evidence>
<dbReference type="PANTHER" id="PTHR35007:SF2">
    <property type="entry name" value="PILUS ASSEMBLE PROTEIN"/>
    <property type="match status" value="1"/>
</dbReference>
<dbReference type="PANTHER" id="PTHR35007">
    <property type="entry name" value="INTEGRAL MEMBRANE PROTEIN-RELATED"/>
    <property type="match status" value="1"/>
</dbReference>
<dbReference type="Pfam" id="PF00482">
    <property type="entry name" value="T2SSF"/>
    <property type="match status" value="1"/>
</dbReference>
<feature type="domain" description="Type II secretion system protein GspF" evidence="7">
    <location>
        <begin position="79"/>
        <end position="199"/>
    </location>
</feature>
<evidence type="ECO:0000313" key="9">
    <source>
        <dbReference type="Proteomes" id="UP000727993"/>
    </source>
</evidence>
<accession>A0A936NCA8</accession>
<evidence type="ECO:0000256" key="5">
    <source>
        <dbReference type="ARBA" id="ARBA00023136"/>
    </source>
</evidence>
<feature type="transmembrane region" description="Helical" evidence="6">
    <location>
        <begin position="30"/>
        <end position="53"/>
    </location>
</feature>
<evidence type="ECO:0000313" key="8">
    <source>
        <dbReference type="EMBL" id="MBK9296813.1"/>
    </source>
</evidence>
<evidence type="ECO:0000256" key="3">
    <source>
        <dbReference type="ARBA" id="ARBA00022692"/>
    </source>
</evidence>
<reference evidence="8 9" key="1">
    <citation type="submission" date="2020-10" db="EMBL/GenBank/DDBJ databases">
        <title>Connecting structure to function with the recovery of over 1000 high-quality activated sludge metagenome-assembled genomes encoding full-length rRNA genes using long-read sequencing.</title>
        <authorList>
            <person name="Singleton C.M."/>
            <person name="Petriglieri F."/>
            <person name="Kristensen J.M."/>
            <person name="Kirkegaard R.H."/>
            <person name="Michaelsen T.Y."/>
            <person name="Andersen M.H."/>
            <person name="Karst S.M."/>
            <person name="Dueholm M.S."/>
            <person name="Nielsen P.H."/>
            <person name="Albertsen M."/>
        </authorList>
    </citation>
    <scope>NUCLEOTIDE SEQUENCE [LARGE SCALE GENOMIC DNA]</scope>
    <source>
        <strain evidence="8">Lyne_18-Q3-R50-59_MAXAC.006</strain>
    </source>
</reference>
<feature type="transmembrane region" description="Helical" evidence="6">
    <location>
        <begin position="180"/>
        <end position="207"/>
    </location>
</feature>
<dbReference type="EMBL" id="JADJZA010000006">
    <property type="protein sequence ID" value="MBK9296813.1"/>
    <property type="molecule type" value="Genomic_DNA"/>
</dbReference>
<keyword evidence="5 6" id="KW-0472">Membrane</keyword>
<dbReference type="InterPro" id="IPR018076">
    <property type="entry name" value="T2SS_GspF_dom"/>
</dbReference>